<comment type="caution">
    <text evidence="1">The sequence shown here is derived from an EMBL/GenBank/DDBJ whole genome shotgun (WGS) entry which is preliminary data.</text>
</comment>
<evidence type="ECO:0000313" key="2">
    <source>
        <dbReference type="Proteomes" id="UP000011546"/>
    </source>
</evidence>
<accession>M0PJQ0</accession>
<evidence type="ECO:0000313" key="1">
    <source>
        <dbReference type="EMBL" id="EMA70257.1"/>
    </source>
</evidence>
<keyword evidence="2" id="KW-1185">Reference proteome</keyword>
<dbReference type="Proteomes" id="UP000011546">
    <property type="component" value="Unassembled WGS sequence"/>
</dbReference>
<dbReference type="AlphaFoldDB" id="M0PJQ0"/>
<reference evidence="1 2" key="1">
    <citation type="journal article" date="2014" name="PLoS Genet.">
        <title>Phylogenetically driven sequencing of extremely halophilic archaea reveals strategies for static and dynamic osmo-response.</title>
        <authorList>
            <person name="Becker E.A."/>
            <person name="Seitzer P.M."/>
            <person name="Tritt A."/>
            <person name="Larsen D."/>
            <person name="Krusor M."/>
            <person name="Yao A.I."/>
            <person name="Wu D."/>
            <person name="Madern D."/>
            <person name="Eisen J.A."/>
            <person name="Darling A.E."/>
            <person name="Facciotti M.T."/>
        </authorList>
    </citation>
    <scope>NUCLEOTIDE SEQUENCE [LARGE SCALE GENOMIC DNA]</scope>
    <source>
        <strain evidence="1 2">JCM 14978</strain>
    </source>
</reference>
<sequence>MAVATVHQTPQLFLEILDPMISLVEADETAWRSNTTTADRWSKAFDNLSPSQ</sequence>
<proteinExistence type="predicted"/>
<dbReference type="STRING" id="1230456.C468_00485"/>
<gene>
    <name evidence="1" type="ORF">C468_00485</name>
</gene>
<organism evidence="1 2">
    <name type="scientific">Halorubrum kocurii JCM 14978</name>
    <dbReference type="NCBI Taxonomy" id="1230456"/>
    <lineage>
        <taxon>Archaea</taxon>
        <taxon>Methanobacteriati</taxon>
        <taxon>Methanobacteriota</taxon>
        <taxon>Stenosarchaea group</taxon>
        <taxon>Halobacteria</taxon>
        <taxon>Halobacteriales</taxon>
        <taxon>Haloferacaceae</taxon>
        <taxon>Halorubrum</taxon>
    </lineage>
</organism>
<protein>
    <submittedName>
        <fullName evidence="1">Uncharacterized protein</fullName>
    </submittedName>
</protein>
<name>M0PJQ0_9EURY</name>
<dbReference type="EMBL" id="AOJH01000004">
    <property type="protein sequence ID" value="EMA70257.1"/>
    <property type="molecule type" value="Genomic_DNA"/>
</dbReference>